<keyword evidence="9" id="KW-1185">Reference proteome</keyword>
<dbReference type="HAMAP" id="MF_00822">
    <property type="entry name" value="UreE"/>
    <property type="match status" value="1"/>
</dbReference>
<sequence length="159" mass="17425">MADLTSQQIQRAVTAGQDRAQPLDHCLLGYDERFLRRKVIETAGGWRLLVNLGRATSLDHGDAFVLEGGGLVGIRAAPEPLYAVTGELLRLAWHIGNRHTPCQVEPSRLVIQRDPVIGHMLSHLGATLAEIQEPFTPERGAYGHSRTHAHEHGATPHAQ</sequence>
<dbReference type="RefSeq" id="WP_159963851.1">
    <property type="nucleotide sequence ID" value="NZ_APKE01000006.1"/>
</dbReference>
<dbReference type="InterPro" id="IPR012406">
    <property type="entry name" value="UreE"/>
</dbReference>
<proteinExistence type="inferred from homology"/>
<keyword evidence="2 5" id="KW-0963">Cytoplasm</keyword>
<organism evidence="8 9">
    <name type="scientific">Profundibacterium mesophilum KAUST100406-0324</name>
    <dbReference type="NCBI Taxonomy" id="1037889"/>
    <lineage>
        <taxon>Bacteria</taxon>
        <taxon>Pseudomonadati</taxon>
        <taxon>Pseudomonadota</taxon>
        <taxon>Alphaproteobacteria</taxon>
        <taxon>Rhodobacterales</taxon>
        <taxon>Roseobacteraceae</taxon>
        <taxon>Profundibacterium</taxon>
    </lineage>
</organism>
<keyword evidence="3 5" id="KW-0533">Nickel</keyword>
<comment type="caution">
    <text evidence="8">The sequence shown here is derived from an EMBL/GenBank/DDBJ whole genome shotgun (WGS) entry which is preliminary data.</text>
</comment>
<feature type="region of interest" description="Disordered" evidence="6">
    <location>
        <begin position="138"/>
        <end position="159"/>
    </location>
</feature>
<dbReference type="GO" id="GO:0006457">
    <property type="term" value="P:protein folding"/>
    <property type="evidence" value="ECO:0007669"/>
    <property type="project" value="InterPro"/>
</dbReference>
<dbReference type="AlphaFoldDB" id="A0A921NYX8"/>
<evidence type="ECO:0000313" key="9">
    <source>
        <dbReference type="Proteomes" id="UP000698242"/>
    </source>
</evidence>
<evidence type="ECO:0000313" key="8">
    <source>
        <dbReference type="EMBL" id="KAF0677244.1"/>
    </source>
</evidence>
<dbReference type="InterPro" id="IPR036118">
    <property type="entry name" value="UreE_N_sf"/>
</dbReference>
<dbReference type="PIRSF" id="PIRSF036402">
    <property type="entry name" value="Ureas_acces_UreE"/>
    <property type="match status" value="1"/>
</dbReference>
<dbReference type="GO" id="GO:0019627">
    <property type="term" value="P:urea metabolic process"/>
    <property type="evidence" value="ECO:0007669"/>
    <property type="project" value="InterPro"/>
</dbReference>
<dbReference type="GO" id="GO:0051082">
    <property type="term" value="F:unfolded protein binding"/>
    <property type="evidence" value="ECO:0007669"/>
    <property type="project" value="UniProtKB-UniRule"/>
</dbReference>
<dbReference type="SMART" id="SM00988">
    <property type="entry name" value="UreE_N"/>
    <property type="match status" value="1"/>
</dbReference>
<dbReference type="SUPFAM" id="SSF69737">
    <property type="entry name" value="Urease metallochaperone UreE, C-terminal domain"/>
    <property type="match status" value="1"/>
</dbReference>
<comment type="subcellular location">
    <subcellularLocation>
        <location evidence="1 5">Cytoplasm</location>
    </subcellularLocation>
</comment>
<feature type="domain" description="UreE urease accessory N-terminal" evidence="7">
    <location>
        <begin position="11"/>
        <end position="72"/>
    </location>
</feature>
<dbReference type="Pfam" id="PF02814">
    <property type="entry name" value="UreE_N"/>
    <property type="match status" value="1"/>
</dbReference>
<evidence type="ECO:0000256" key="2">
    <source>
        <dbReference type="ARBA" id="ARBA00022490"/>
    </source>
</evidence>
<dbReference type="InterPro" id="IPR004029">
    <property type="entry name" value="UreE_N"/>
</dbReference>
<dbReference type="EMBL" id="APKE01000006">
    <property type="protein sequence ID" value="KAF0677244.1"/>
    <property type="molecule type" value="Genomic_DNA"/>
</dbReference>
<comment type="function">
    <text evidence="5">Involved in urease metallocenter assembly. Binds nickel. Probably functions as a nickel donor during metallocenter assembly.</text>
</comment>
<evidence type="ECO:0000256" key="1">
    <source>
        <dbReference type="ARBA" id="ARBA00004496"/>
    </source>
</evidence>
<dbReference type="InterPro" id="IPR007864">
    <property type="entry name" value="UreE_C_dom"/>
</dbReference>
<dbReference type="Gene3D" id="2.60.260.20">
    <property type="entry name" value="Urease metallochaperone UreE, N-terminal domain"/>
    <property type="match status" value="1"/>
</dbReference>
<evidence type="ECO:0000256" key="3">
    <source>
        <dbReference type="ARBA" id="ARBA00022596"/>
    </source>
</evidence>
<dbReference type="Gene3D" id="3.30.70.790">
    <property type="entry name" value="UreE, C-terminal domain"/>
    <property type="match status" value="1"/>
</dbReference>
<evidence type="ECO:0000256" key="4">
    <source>
        <dbReference type="ARBA" id="ARBA00023186"/>
    </source>
</evidence>
<dbReference type="GO" id="GO:0005737">
    <property type="term" value="C:cytoplasm"/>
    <property type="evidence" value="ECO:0007669"/>
    <property type="project" value="UniProtKB-SubCell"/>
</dbReference>
<evidence type="ECO:0000259" key="7">
    <source>
        <dbReference type="SMART" id="SM00988"/>
    </source>
</evidence>
<evidence type="ECO:0000256" key="6">
    <source>
        <dbReference type="SAM" id="MobiDB-lite"/>
    </source>
</evidence>
<dbReference type="Pfam" id="PF05194">
    <property type="entry name" value="UreE_C"/>
    <property type="match status" value="1"/>
</dbReference>
<dbReference type="GO" id="GO:0016151">
    <property type="term" value="F:nickel cation binding"/>
    <property type="evidence" value="ECO:0007669"/>
    <property type="project" value="UniProtKB-UniRule"/>
</dbReference>
<evidence type="ECO:0000256" key="5">
    <source>
        <dbReference type="HAMAP-Rule" id="MF_00822"/>
    </source>
</evidence>
<dbReference type="GO" id="GO:0065003">
    <property type="term" value="P:protein-containing complex assembly"/>
    <property type="evidence" value="ECO:0007669"/>
    <property type="project" value="InterPro"/>
</dbReference>
<accession>A0A921NYX8</accession>
<dbReference type="SUPFAM" id="SSF69287">
    <property type="entry name" value="Urease metallochaperone UreE, N-terminal domain"/>
    <property type="match status" value="1"/>
</dbReference>
<dbReference type="OrthoDB" id="9802215at2"/>
<protein>
    <recommendedName>
        <fullName evidence="5">Urease accessory protein UreE</fullName>
    </recommendedName>
</protein>
<feature type="compositionally biased region" description="Basic and acidic residues" evidence="6">
    <location>
        <begin position="148"/>
        <end position="159"/>
    </location>
</feature>
<gene>
    <name evidence="5 8" type="primary">ureE</name>
    <name evidence="8" type="ORF">PMES_00390</name>
</gene>
<keyword evidence="4 5" id="KW-0143">Chaperone</keyword>
<name>A0A921NYX8_9RHOB</name>
<dbReference type="Proteomes" id="UP000698242">
    <property type="component" value="Unassembled WGS sequence"/>
</dbReference>
<reference evidence="8" key="1">
    <citation type="submission" date="2013-03" db="EMBL/GenBank/DDBJ databases">
        <title>Genome Sequence of the Profundibacterium mesophilum strain KAUST100406-0324T from Red Sea, a novel genus in the family Rhodobacteraceae.</title>
        <authorList>
            <person name="Essack M."/>
            <person name="Alam I."/>
            <person name="Lafi F."/>
            <person name="Alawi W."/>
            <person name="Kamanu F."/>
            <person name="Al-Suwailem A."/>
            <person name="Lee O.O."/>
            <person name="Xu Y."/>
            <person name="Bajic V."/>
            <person name="Qian P.-Y."/>
            <person name="Archer J."/>
        </authorList>
    </citation>
    <scope>NUCLEOTIDE SEQUENCE</scope>
    <source>
        <strain evidence="8">KAUST100406-0324</strain>
    </source>
</reference>
<dbReference type="CDD" id="cd00571">
    <property type="entry name" value="UreE"/>
    <property type="match status" value="1"/>
</dbReference>
<comment type="similarity">
    <text evidence="5">Belongs to the UreE family.</text>
</comment>